<dbReference type="PANTHER" id="PTHR23511">
    <property type="entry name" value="SYNAPTIC VESICLE GLYCOPROTEIN 2"/>
    <property type="match status" value="1"/>
</dbReference>
<dbReference type="STRING" id="7375.A0A0L0C6H5"/>
<name>A0A0L0C6H5_LUCCU</name>
<comment type="caution">
    <text evidence="8">The sequence shown here is derived from an EMBL/GenBank/DDBJ whole genome shotgun (WGS) entry which is preliminary data.</text>
</comment>
<evidence type="ECO:0000256" key="4">
    <source>
        <dbReference type="ARBA" id="ARBA00022989"/>
    </source>
</evidence>
<dbReference type="OMA" id="SAVMWGY"/>
<dbReference type="InterPro" id="IPR020846">
    <property type="entry name" value="MFS_dom"/>
</dbReference>
<evidence type="ECO:0000256" key="3">
    <source>
        <dbReference type="ARBA" id="ARBA00022692"/>
    </source>
</evidence>
<feature type="transmembrane region" description="Helical" evidence="6">
    <location>
        <begin position="136"/>
        <end position="158"/>
    </location>
</feature>
<evidence type="ECO:0000256" key="5">
    <source>
        <dbReference type="ARBA" id="ARBA00023136"/>
    </source>
</evidence>
<evidence type="ECO:0000256" key="6">
    <source>
        <dbReference type="SAM" id="Phobius"/>
    </source>
</evidence>
<evidence type="ECO:0000256" key="1">
    <source>
        <dbReference type="ARBA" id="ARBA00004141"/>
    </source>
</evidence>
<keyword evidence="9" id="KW-1185">Reference proteome</keyword>
<protein>
    <recommendedName>
        <fullName evidence="7">Major facilitator superfamily (MFS) profile domain-containing protein</fullName>
    </recommendedName>
</protein>
<evidence type="ECO:0000259" key="7">
    <source>
        <dbReference type="PROSITE" id="PS50850"/>
    </source>
</evidence>
<dbReference type="SUPFAM" id="SSF103473">
    <property type="entry name" value="MFS general substrate transporter"/>
    <property type="match status" value="1"/>
</dbReference>
<dbReference type="Proteomes" id="UP000037069">
    <property type="component" value="Unassembled WGS sequence"/>
</dbReference>
<gene>
    <name evidence="8" type="ORF">FF38_02310</name>
</gene>
<feature type="domain" description="Major facilitator superfamily (MFS) profile" evidence="7">
    <location>
        <begin position="46"/>
        <end position="549"/>
    </location>
</feature>
<feature type="transmembrane region" description="Helical" evidence="6">
    <location>
        <begin position="212"/>
        <end position="230"/>
    </location>
</feature>
<dbReference type="PANTHER" id="PTHR23511:SF36">
    <property type="entry name" value="EG:BACR7A4.13 PROTEIN-RELATED"/>
    <property type="match status" value="1"/>
</dbReference>
<dbReference type="FunFam" id="1.20.1250.20:FF:000232">
    <property type="entry name" value="Organic cation/carnitine transporter 7"/>
    <property type="match status" value="1"/>
</dbReference>
<evidence type="ECO:0000313" key="9">
    <source>
        <dbReference type="Proteomes" id="UP000037069"/>
    </source>
</evidence>
<evidence type="ECO:0000256" key="2">
    <source>
        <dbReference type="ARBA" id="ARBA00022448"/>
    </source>
</evidence>
<feature type="transmembrane region" description="Helical" evidence="6">
    <location>
        <begin position="440"/>
        <end position="457"/>
    </location>
</feature>
<feature type="transmembrane region" description="Helical" evidence="6">
    <location>
        <begin position="44"/>
        <end position="68"/>
    </location>
</feature>
<keyword evidence="5 6" id="KW-0472">Membrane</keyword>
<feature type="transmembrane region" description="Helical" evidence="6">
    <location>
        <begin position="326"/>
        <end position="347"/>
    </location>
</feature>
<feature type="transmembrane region" description="Helical" evidence="6">
    <location>
        <begin position="112"/>
        <end position="130"/>
    </location>
</feature>
<feature type="transmembrane region" description="Helical" evidence="6">
    <location>
        <begin position="524"/>
        <end position="544"/>
    </location>
</feature>
<feature type="transmembrane region" description="Helical" evidence="6">
    <location>
        <begin position="495"/>
        <end position="518"/>
    </location>
</feature>
<keyword evidence="3 6" id="KW-0812">Transmembrane</keyword>
<dbReference type="InterPro" id="IPR036259">
    <property type="entry name" value="MFS_trans_sf"/>
</dbReference>
<keyword evidence="4 6" id="KW-1133">Transmembrane helix</keyword>
<proteinExistence type="predicted"/>
<dbReference type="PROSITE" id="PS50850">
    <property type="entry name" value="MFS"/>
    <property type="match status" value="1"/>
</dbReference>
<accession>A0A0L0C6H5</accession>
<dbReference type="Gene3D" id="1.20.1250.20">
    <property type="entry name" value="MFS general substrate transporter like domains"/>
    <property type="match status" value="1"/>
</dbReference>
<dbReference type="AlphaFoldDB" id="A0A0L0C6H5"/>
<reference evidence="8 9" key="1">
    <citation type="journal article" date="2015" name="Nat. Commun.">
        <title>Lucilia cuprina genome unlocks parasitic fly biology to underpin future interventions.</title>
        <authorList>
            <person name="Anstead C.A."/>
            <person name="Korhonen P.K."/>
            <person name="Young N.D."/>
            <person name="Hall R.S."/>
            <person name="Jex A.R."/>
            <person name="Murali S.C."/>
            <person name="Hughes D.S."/>
            <person name="Lee S.F."/>
            <person name="Perry T."/>
            <person name="Stroehlein A.J."/>
            <person name="Ansell B.R."/>
            <person name="Breugelmans B."/>
            <person name="Hofmann A."/>
            <person name="Qu J."/>
            <person name="Dugan S."/>
            <person name="Lee S.L."/>
            <person name="Chao H."/>
            <person name="Dinh H."/>
            <person name="Han Y."/>
            <person name="Doddapaneni H.V."/>
            <person name="Worley K.C."/>
            <person name="Muzny D.M."/>
            <person name="Ioannidis P."/>
            <person name="Waterhouse R.M."/>
            <person name="Zdobnov E.M."/>
            <person name="James P.J."/>
            <person name="Bagnall N.H."/>
            <person name="Kotze A.C."/>
            <person name="Gibbs R.A."/>
            <person name="Richards S."/>
            <person name="Batterham P."/>
            <person name="Gasser R.B."/>
        </authorList>
    </citation>
    <scope>NUCLEOTIDE SEQUENCE [LARGE SCALE GENOMIC DNA]</scope>
    <source>
        <strain evidence="8 9">LS</strain>
        <tissue evidence="8">Full body</tissue>
    </source>
</reference>
<dbReference type="EMBL" id="JRES01000940">
    <property type="protein sequence ID" value="KNC27034.1"/>
    <property type="molecule type" value="Genomic_DNA"/>
</dbReference>
<feature type="transmembrane region" description="Helical" evidence="6">
    <location>
        <begin position="463"/>
        <end position="488"/>
    </location>
</feature>
<feature type="transmembrane region" description="Helical" evidence="6">
    <location>
        <begin position="413"/>
        <end position="433"/>
    </location>
</feature>
<dbReference type="InterPro" id="IPR011701">
    <property type="entry name" value="MFS"/>
</dbReference>
<dbReference type="Pfam" id="PF07690">
    <property type="entry name" value="MFS_1"/>
    <property type="match status" value="1"/>
</dbReference>
<feature type="transmembrane region" description="Helical" evidence="6">
    <location>
        <begin position="83"/>
        <end position="103"/>
    </location>
</feature>
<comment type="subcellular location">
    <subcellularLocation>
        <location evidence="1">Membrane</location>
        <topology evidence="1">Multi-pass membrane protein</topology>
    </subcellularLocation>
</comment>
<keyword evidence="2" id="KW-0813">Transport</keyword>
<dbReference type="GO" id="GO:0022857">
    <property type="term" value="F:transmembrane transporter activity"/>
    <property type="evidence" value="ECO:0007669"/>
    <property type="project" value="InterPro"/>
</dbReference>
<dbReference type="GO" id="GO:0016020">
    <property type="term" value="C:membrane"/>
    <property type="evidence" value="ECO:0007669"/>
    <property type="project" value="UniProtKB-SubCell"/>
</dbReference>
<organism evidence="8 9">
    <name type="scientific">Lucilia cuprina</name>
    <name type="common">Green bottle fly</name>
    <name type="synonym">Australian sheep blowfly</name>
    <dbReference type="NCBI Taxonomy" id="7375"/>
    <lineage>
        <taxon>Eukaryota</taxon>
        <taxon>Metazoa</taxon>
        <taxon>Ecdysozoa</taxon>
        <taxon>Arthropoda</taxon>
        <taxon>Hexapoda</taxon>
        <taxon>Insecta</taxon>
        <taxon>Pterygota</taxon>
        <taxon>Neoptera</taxon>
        <taxon>Endopterygota</taxon>
        <taxon>Diptera</taxon>
        <taxon>Brachycera</taxon>
        <taxon>Muscomorpha</taxon>
        <taxon>Oestroidea</taxon>
        <taxon>Calliphoridae</taxon>
        <taxon>Luciliinae</taxon>
        <taxon>Lucilia</taxon>
    </lineage>
</organism>
<evidence type="ECO:0000313" key="8">
    <source>
        <dbReference type="EMBL" id="KNC27034.1"/>
    </source>
</evidence>
<feature type="transmembrane region" description="Helical" evidence="6">
    <location>
        <begin position="170"/>
        <end position="192"/>
    </location>
</feature>
<sequence length="553" mass="60498">MVGIITNTAENDKGDHKARSLEDDKTPADFEKAISTAGFGRFNIFLLLVACPAAMASVVETAVISYILPSAECDLNLNLLDKGILNAITYCGMIISAIGWGYLSDKKGRKKLLVFGYLMDVICVLCGAMSQNVTQLMISKFFGGLVMCGPFAVLMSYLTEFHGTEHRPRIMMLIGIMFSMASILLPVLALLILPNEWNFRVFSMNFHSWQVYFAICCLPSLLSGILLTLFPESPRFLMSQGRNAEALKVFQKIFAINKGQPAENYPIKHLVNENPNHKDSDPADNISIATIEAAITTAKTDKDQKSNTINNIQYTKLKVPTGFKPLFFKPYLGMCIIVNVLNFFILLGQNTIRLWLPQLFASLHEYEQISSEATSMCSILEYSVNKTQMVQTVQNPVESCVVVITPATYTNNIIVAVTGFVAYLVAGSLINALGNKRIQVFGLLIAGTSGIALFWSSSALTTLIISSLYVCMGSISSTSAIGTSVNLFPTSLRTMIVSLSMMFGRMGSITGNVLFPVFMSFGCIPPFVMVGAVMYIGAILSALLPSTKKIELK</sequence>
<dbReference type="OrthoDB" id="3936150at2759"/>